<evidence type="ECO:0000256" key="2">
    <source>
        <dbReference type="ARBA" id="ARBA00022692"/>
    </source>
</evidence>
<keyword evidence="2 5" id="KW-0812">Transmembrane</keyword>
<gene>
    <name evidence="7" type="ORF">NONO_c65750</name>
</gene>
<feature type="transmembrane region" description="Helical" evidence="5">
    <location>
        <begin position="267"/>
        <end position="292"/>
    </location>
</feature>
<feature type="transmembrane region" description="Helical" evidence="5">
    <location>
        <begin position="55"/>
        <end position="75"/>
    </location>
</feature>
<dbReference type="EMBL" id="CP006850">
    <property type="protein sequence ID" value="AHH21345.1"/>
    <property type="molecule type" value="Genomic_DNA"/>
</dbReference>
<evidence type="ECO:0000256" key="1">
    <source>
        <dbReference type="ARBA" id="ARBA00004651"/>
    </source>
</evidence>
<dbReference type="eggNOG" id="COG2223">
    <property type="taxonomic scope" value="Bacteria"/>
</dbReference>
<evidence type="ECO:0000313" key="8">
    <source>
        <dbReference type="Proteomes" id="UP000019150"/>
    </source>
</evidence>
<dbReference type="GO" id="GO:0005886">
    <property type="term" value="C:plasma membrane"/>
    <property type="evidence" value="ECO:0007669"/>
    <property type="project" value="UniProtKB-SubCell"/>
</dbReference>
<feature type="transmembrane region" description="Helical" evidence="5">
    <location>
        <begin position="159"/>
        <end position="182"/>
    </location>
</feature>
<feature type="transmembrane region" description="Helical" evidence="5">
    <location>
        <begin position="322"/>
        <end position="345"/>
    </location>
</feature>
<evidence type="ECO:0000256" key="4">
    <source>
        <dbReference type="ARBA" id="ARBA00023136"/>
    </source>
</evidence>
<dbReference type="SUPFAM" id="SSF103473">
    <property type="entry name" value="MFS general substrate transporter"/>
    <property type="match status" value="1"/>
</dbReference>
<keyword evidence="8" id="KW-1185">Reference proteome</keyword>
<comment type="subcellular location">
    <subcellularLocation>
        <location evidence="1">Cell membrane</location>
        <topology evidence="1">Multi-pass membrane protein</topology>
    </subcellularLocation>
</comment>
<name>W5TPP6_9NOCA</name>
<feature type="transmembrane region" description="Helical" evidence="5">
    <location>
        <begin position="299"/>
        <end position="316"/>
    </location>
</feature>
<feature type="transmembrane region" description="Helical" evidence="5">
    <location>
        <begin position="87"/>
        <end position="110"/>
    </location>
</feature>
<evidence type="ECO:0000259" key="6">
    <source>
        <dbReference type="PROSITE" id="PS50850"/>
    </source>
</evidence>
<dbReference type="PROSITE" id="PS50850">
    <property type="entry name" value="MFS"/>
    <property type="match status" value="1"/>
</dbReference>
<dbReference type="PATRIC" id="fig|1415166.3.peg.6755"/>
<dbReference type="KEGG" id="nno:NONO_c65750"/>
<dbReference type="InterPro" id="IPR011701">
    <property type="entry name" value="MFS"/>
</dbReference>
<dbReference type="Gene3D" id="1.20.1250.20">
    <property type="entry name" value="MFS general substrate transporter like domains"/>
    <property type="match status" value="1"/>
</dbReference>
<protein>
    <submittedName>
        <fullName evidence="7">Major facilitator superfamily transporter</fullName>
    </submittedName>
</protein>
<evidence type="ECO:0000313" key="7">
    <source>
        <dbReference type="EMBL" id="AHH21345.1"/>
    </source>
</evidence>
<sequence>MTSQDTAQEESAAASGPSGRSLIVIVATVFLMHTSLMAVVPLIAPLSREIGIPEWQMGAIVSAAALCVAVAGPAWGRLSQRVGTKTVLVIALASGALAMAGFAAGANAGITGSLGAGAVFAILFVTRGIWFGLTDAAVAPTAQAYVASVTTDPAERVKGMAAVGVAGGLAMVAGPALGGLLGGLSLVVVLWAVPVLLGCTLAFLALTLPPHEPEAEPVKPRRLSIVDERVWPFFVATFGLYTALGFFDVLIGFIVQDRLGYGPEKTALVAGTALLLAGVGLVVSQGALVRVLHWQPGGFVLGGAAIAALGFGLIIIDGGLATILVGIFFGGIGMGLAMPGIAGAASLAVESDEQGSAAGLLASSNAITLIVSPLAATIIYGMFPRIPSIVTAGLCALVAVFVFLHPAFQWKKQPVVADQA</sequence>
<feature type="domain" description="Major facilitator superfamily (MFS) profile" evidence="6">
    <location>
        <begin position="21"/>
        <end position="410"/>
    </location>
</feature>
<feature type="transmembrane region" description="Helical" evidence="5">
    <location>
        <begin position="230"/>
        <end position="255"/>
    </location>
</feature>
<dbReference type="GO" id="GO:0022857">
    <property type="term" value="F:transmembrane transporter activity"/>
    <property type="evidence" value="ECO:0007669"/>
    <property type="project" value="InterPro"/>
</dbReference>
<dbReference type="AlphaFoldDB" id="W5TPP6"/>
<organism evidence="7 8">
    <name type="scientific">Nocardia nova SH22a</name>
    <dbReference type="NCBI Taxonomy" id="1415166"/>
    <lineage>
        <taxon>Bacteria</taxon>
        <taxon>Bacillati</taxon>
        <taxon>Actinomycetota</taxon>
        <taxon>Actinomycetes</taxon>
        <taxon>Mycobacteriales</taxon>
        <taxon>Nocardiaceae</taxon>
        <taxon>Nocardia</taxon>
    </lineage>
</organism>
<keyword evidence="3 5" id="KW-1133">Transmembrane helix</keyword>
<dbReference type="OrthoDB" id="9793283at2"/>
<accession>W5TPP6</accession>
<dbReference type="Proteomes" id="UP000019150">
    <property type="component" value="Chromosome"/>
</dbReference>
<keyword evidence="4 5" id="KW-0472">Membrane</keyword>
<dbReference type="Pfam" id="PF07690">
    <property type="entry name" value="MFS_1"/>
    <property type="match status" value="1"/>
</dbReference>
<feature type="transmembrane region" description="Helical" evidence="5">
    <location>
        <begin position="21"/>
        <end position="43"/>
    </location>
</feature>
<dbReference type="InterPro" id="IPR020846">
    <property type="entry name" value="MFS_dom"/>
</dbReference>
<dbReference type="HOGENOM" id="CLU_001265_10_11_11"/>
<feature type="transmembrane region" description="Helical" evidence="5">
    <location>
        <begin position="357"/>
        <end position="380"/>
    </location>
</feature>
<proteinExistence type="predicted"/>
<dbReference type="InterPro" id="IPR036259">
    <property type="entry name" value="MFS_trans_sf"/>
</dbReference>
<dbReference type="RefSeq" id="WP_025352655.1">
    <property type="nucleotide sequence ID" value="NZ_CP006850.1"/>
</dbReference>
<evidence type="ECO:0000256" key="3">
    <source>
        <dbReference type="ARBA" id="ARBA00022989"/>
    </source>
</evidence>
<feature type="transmembrane region" description="Helical" evidence="5">
    <location>
        <begin position="188"/>
        <end position="209"/>
    </location>
</feature>
<reference evidence="7 8" key="1">
    <citation type="journal article" date="2014" name="Appl. Environ. Microbiol.">
        <title>Insights into the Microbial Degradation of Rubber and Gutta-Percha by Analysis of the Complete Genome of Nocardia nova SH22a.</title>
        <authorList>
            <person name="Luo Q."/>
            <person name="Hiessl S."/>
            <person name="Poehlein A."/>
            <person name="Daniel R."/>
            <person name="Steinbuchel A."/>
        </authorList>
    </citation>
    <scope>NUCLEOTIDE SEQUENCE [LARGE SCALE GENOMIC DNA]</scope>
    <source>
        <strain evidence="7">SH22a</strain>
    </source>
</reference>
<feature type="transmembrane region" description="Helical" evidence="5">
    <location>
        <begin position="386"/>
        <end position="404"/>
    </location>
</feature>
<evidence type="ECO:0000256" key="5">
    <source>
        <dbReference type="SAM" id="Phobius"/>
    </source>
</evidence>
<dbReference type="PANTHER" id="PTHR23546:SF1">
    <property type="entry name" value="MEMBRANE PROTEIN"/>
    <property type="match status" value="1"/>
</dbReference>
<dbReference type="PANTHER" id="PTHR23546">
    <property type="entry name" value="TRANSPORT PROTEIN"/>
    <property type="match status" value="1"/>
</dbReference>